<dbReference type="GO" id="GO:0016740">
    <property type="term" value="F:transferase activity"/>
    <property type="evidence" value="ECO:0007669"/>
    <property type="project" value="UniProtKB-KW"/>
</dbReference>
<keyword evidence="2" id="KW-0808">Transferase</keyword>
<feature type="domain" description="Polysaccharide pyruvyl transferase" evidence="1">
    <location>
        <begin position="15"/>
        <end position="303"/>
    </location>
</feature>
<sequence>MTQRIGLLTLPLHSNYGGIIQIAALSAFVRALGLQPVLLRKEHQKAGWKRMIIEVLKWLPGQNIANYRNQYLKLQRHAAFMKAFLPEQSRVSRSPAELRKECDRLGLDAVVVGSDQVWRLDYIDDGAYDAYFLSFLVGSPIRRVSYAASFGTDRWPDEAKVGDVSRLLAEFQSVSVREDSGQILCADRFGRSDAVHVLDPTLLVDRSFHEEVIATLAPGHGEGGLYAYVLDRSPAKKAIIDAAGQSEDLSKITIAEPESDLAGYVNLGEWVRRFRDAEFVVTDSYHGMIFSIIFEKQFVAIGNAGRGLTRFKSLLAQLGLEDRLVEPGNEQVQLPGTQIDYGRVNRRIEELRLKSRSFLSDALAVEARS</sequence>
<proteinExistence type="predicted"/>
<reference evidence="2" key="1">
    <citation type="submission" date="2022-07" db="EMBL/GenBank/DDBJ databases">
        <authorList>
            <consortium name="Clinical and Environmental Microbiology Branch: Whole genome sequencing antimicrobial resistance pathogens in the healthcare setting"/>
        </authorList>
    </citation>
    <scope>NUCLEOTIDE SEQUENCE</scope>
    <source>
        <strain evidence="2">Stenotrophomonas_maltophilia_2021CK-00905</strain>
    </source>
</reference>
<dbReference type="Proteomes" id="UP001214521">
    <property type="component" value="Unassembled WGS sequence"/>
</dbReference>
<organism evidence="2 3">
    <name type="scientific">Stenotrophomonas maltophilia</name>
    <name type="common">Pseudomonas maltophilia</name>
    <name type="synonym">Xanthomonas maltophilia</name>
    <dbReference type="NCBI Taxonomy" id="40324"/>
    <lineage>
        <taxon>Bacteria</taxon>
        <taxon>Pseudomonadati</taxon>
        <taxon>Pseudomonadota</taxon>
        <taxon>Gammaproteobacteria</taxon>
        <taxon>Lysobacterales</taxon>
        <taxon>Lysobacteraceae</taxon>
        <taxon>Stenotrophomonas</taxon>
        <taxon>Stenotrophomonas maltophilia group</taxon>
    </lineage>
</organism>
<comment type="caution">
    <text evidence="2">The sequence shown here is derived from an EMBL/GenBank/DDBJ whole genome shotgun (WGS) entry which is preliminary data.</text>
</comment>
<gene>
    <name evidence="2" type="ORF">QEK83_000051</name>
</gene>
<evidence type="ECO:0000313" key="3">
    <source>
        <dbReference type="Proteomes" id="UP001214521"/>
    </source>
</evidence>
<evidence type="ECO:0000313" key="2">
    <source>
        <dbReference type="EMBL" id="EKT4439458.1"/>
    </source>
</evidence>
<accession>A0AAI9FXR4</accession>
<name>A0AAI9FXR4_STEMA</name>
<dbReference type="Pfam" id="PF04230">
    <property type="entry name" value="PS_pyruv_trans"/>
    <property type="match status" value="1"/>
</dbReference>
<dbReference type="RefSeq" id="WP_099589699.1">
    <property type="nucleotide sequence ID" value="NZ_JBFCWN010000059.1"/>
</dbReference>
<protein>
    <submittedName>
        <fullName evidence="2">Polysaccharide pyruvyl transferase family protein</fullName>
    </submittedName>
</protein>
<dbReference type="InterPro" id="IPR007345">
    <property type="entry name" value="Polysacch_pyruvyl_Trfase"/>
</dbReference>
<dbReference type="EMBL" id="ABLOMU010000001">
    <property type="protein sequence ID" value="EKT4439458.1"/>
    <property type="molecule type" value="Genomic_DNA"/>
</dbReference>
<dbReference type="AlphaFoldDB" id="A0AAI9FXR4"/>
<evidence type="ECO:0000259" key="1">
    <source>
        <dbReference type="Pfam" id="PF04230"/>
    </source>
</evidence>